<dbReference type="Proteomes" id="UP001305521">
    <property type="component" value="Chromosome"/>
</dbReference>
<dbReference type="Pfam" id="PF02563">
    <property type="entry name" value="Poly_export"/>
    <property type="match status" value="1"/>
</dbReference>
<dbReference type="InterPro" id="IPR019554">
    <property type="entry name" value="Soluble_ligand-bd"/>
</dbReference>
<proteinExistence type="predicted"/>
<evidence type="ECO:0000259" key="3">
    <source>
        <dbReference type="Pfam" id="PF02563"/>
    </source>
</evidence>
<dbReference type="PANTHER" id="PTHR33619">
    <property type="entry name" value="POLYSACCHARIDE EXPORT PROTEIN GFCE-RELATED"/>
    <property type="match status" value="1"/>
</dbReference>
<protein>
    <submittedName>
        <fullName evidence="5">Polysaccharide biosynthesis/export family protein</fullName>
    </submittedName>
</protein>
<dbReference type="PANTHER" id="PTHR33619:SF3">
    <property type="entry name" value="POLYSACCHARIDE EXPORT PROTEIN GFCE-RELATED"/>
    <property type="match status" value="1"/>
</dbReference>
<accession>A0ABZ0PH35</accession>
<evidence type="ECO:0000256" key="2">
    <source>
        <dbReference type="SAM" id="SignalP"/>
    </source>
</evidence>
<keyword evidence="1 2" id="KW-0732">Signal</keyword>
<organism evidence="5 6">
    <name type="scientific">Sediminicoccus rosea</name>
    <dbReference type="NCBI Taxonomy" id="1225128"/>
    <lineage>
        <taxon>Bacteria</taxon>
        <taxon>Pseudomonadati</taxon>
        <taxon>Pseudomonadota</taxon>
        <taxon>Alphaproteobacteria</taxon>
        <taxon>Acetobacterales</taxon>
        <taxon>Roseomonadaceae</taxon>
        <taxon>Sediminicoccus</taxon>
    </lineage>
</organism>
<feature type="domain" description="Polysaccharide export protein N-terminal" evidence="3">
    <location>
        <begin position="117"/>
        <end position="192"/>
    </location>
</feature>
<evidence type="ECO:0000256" key="1">
    <source>
        <dbReference type="ARBA" id="ARBA00022729"/>
    </source>
</evidence>
<dbReference type="RefSeq" id="WP_318649014.1">
    <property type="nucleotide sequence ID" value="NZ_CP137852.1"/>
</dbReference>
<name>A0ABZ0PH35_9PROT</name>
<feature type="domain" description="Soluble ligand binding" evidence="4">
    <location>
        <begin position="494"/>
        <end position="543"/>
    </location>
</feature>
<dbReference type="InterPro" id="IPR049712">
    <property type="entry name" value="Poly_export"/>
</dbReference>
<keyword evidence="6" id="KW-1185">Reference proteome</keyword>
<feature type="chain" id="PRO_5045151989" evidence="2">
    <location>
        <begin position="26"/>
        <end position="591"/>
    </location>
</feature>
<dbReference type="EMBL" id="CP137852">
    <property type="protein sequence ID" value="WPB85049.1"/>
    <property type="molecule type" value="Genomic_DNA"/>
</dbReference>
<dbReference type="Pfam" id="PF10531">
    <property type="entry name" value="SLBB"/>
    <property type="match status" value="1"/>
</dbReference>
<dbReference type="Gene3D" id="3.10.560.10">
    <property type="entry name" value="Outer membrane lipoprotein wza domain like"/>
    <property type="match status" value="2"/>
</dbReference>
<gene>
    <name evidence="5" type="ORF">R9Z33_23530</name>
</gene>
<evidence type="ECO:0000313" key="6">
    <source>
        <dbReference type="Proteomes" id="UP001305521"/>
    </source>
</evidence>
<dbReference type="InterPro" id="IPR003715">
    <property type="entry name" value="Poly_export_N"/>
</dbReference>
<reference evidence="5 6" key="1">
    <citation type="submission" date="2023-11" db="EMBL/GenBank/DDBJ databases">
        <title>Arctic aerobic anoxygenic photoheterotroph Sediminicoccus rosea KRV36 adapts its photosynthesis to long days of polar summer.</title>
        <authorList>
            <person name="Tomasch J."/>
            <person name="Kopejtka K."/>
            <person name="Bily T."/>
            <person name="Gardiner A.T."/>
            <person name="Gardian Z."/>
            <person name="Shivaramu S."/>
            <person name="Koblizek M."/>
            <person name="Engelhardt F."/>
            <person name="Kaftan D."/>
        </authorList>
    </citation>
    <scope>NUCLEOTIDE SEQUENCE [LARGE SCALE GENOMIC DNA]</scope>
    <source>
        <strain evidence="5 6">R-30</strain>
    </source>
</reference>
<feature type="signal peptide" evidence="2">
    <location>
        <begin position="1"/>
        <end position="25"/>
    </location>
</feature>
<evidence type="ECO:0000259" key="4">
    <source>
        <dbReference type="Pfam" id="PF10531"/>
    </source>
</evidence>
<evidence type="ECO:0000313" key="5">
    <source>
        <dbReference type="EMBL" id="WPB85049.1"/>
    </source>
</evidence>
<sequence length="591" mass="62398">MRADFLRPLVIAAGLAGLIPAGVQAQSLPGGGLPPNLAAAAASIANRAGGGTAGAAGTALAAPPGDPGTNRLGSTTEAEAGAMAALPLGEVSRASGRPTAVFGASLFTQSAAASSEAPNPNYVLTPGDRVAVRVWGAVDADQSGMIDPAGNFFLPNVGPIPLAGTRSGDIQSRVEQEVRRLYTQQVQVYATVLSAQRIGVFVTGFVRTPGRFAGSAADSVIDFLVRAGGVDPSRGSFREISILRGGRQAASVDLYRFLLDGRLPALRLQEGDTIVVGRQRALVGATGGVRNNFLFEVPGQIMTGRELIEYARPLPSATNAIIQGTRDGRPFSRYSTLSEFHSQRLGDQDVVTFITDRPMQTVRVTVEGSRVGPSVLVMDRDAQLCNALDYIEVDPTLADTSSIYILRASVAAQQARALAEASDRLERALFLATSPTQGVAAIRSAEAQQISSYLQRARRVVPEGRIVVFSGGRCNSIRLEDNDIIVIPERRETVLVTGEVGATRAVLWRPGITVADLIREAGGLTARGNMNSIMIRRASGEVILDPREAPRAGDEVIALPRIDPRNLQVAQDIMQVLFQAALAARVFVPVN</sequence>